<dbReference type="GO" id="GO:0010494">
    <property type="term" value="C:cytoplasmic stress granule"/>
    <property type="evidence" value="ECO:0007669"/>
    <property type="project" value="TreeGrafter"/>
</dbReference>
<dbReference type="GO" id="GO:0098964">
    <property type="term" value="P:anterograde dendritic transport of messenger ribonucleoprotein complex"/>
    <property type="evidence" value="ECO:0007669"/>
    <property type="project" value="TreeGrafter"/>
</dbReference>
<evidence type="ECO:0000259" key="3">
    <source>
        <dbReference type="PROSITE" id="PS50137"/>
    </source>
</evidence>
<dbReference type="SMART" id="SM00358">
    <property type="entry name" value="DSRM"/>
    <property type="match status" value="3"/>
</dbReference>
<dbReference type="CDD" id="cd19861">
    <property type="entry name" value="DSRM_STAU_rpt5"/>
    <property type="match status" value="1"/>
</dbReference>
<dbReference type="InterPro" id="IPR014720">
    <property type="entry name" value="dsRBD_dom"/>
</dbReference>
<feature type="domain" description="DRBM" evidence="3">
    <location>
        <begin position="248"/>
        <end position="319"/>
    </location>
</feature>
<keyword evidence="1 2" id="KW-0694">RNA-binding</keyword>
<evidence type="ECO:0000256" key="2">
    <source>
        <dbReference type="PROSITE-ProRule" id="PRU00266"/>
    </source>
</evidence>
<evidence type="ECO:0000313" key="4">
    <source>
        <dbReference type="Proteomes" id="UP000035681"/>
    </source>
</evidence>
<accession>A0A0K0EQK1</accession>
<dbReference type="PANTHER" id="PTHR46054">
    <property type="entry name" value="MATERNAL EFFECT PROTEIN STAUFEN"/>
    <property type="match status" value="1"/>
</dbReference>
<dbReference type="Pfam" id="PF00035">
    <property type="entry name" value="dsrm"/>
    <property type="match status" value="3"/>
</dbReference>
<dbReference type="GO" id="GO:0003729">
    <property type="term" value="F:mRNA binding"/>
    <property type="evidence" value="ECO:0007669"/>
    <property type="project" value="TreeGrafter"/>
</dbReference>
<dbReference type="WBParaSite" id="TCONS_00002397.p1">
    <property type="protein sequence ID" value="TCONS_00002397.p1"/>
    <property type="gene ID" value="XLOC_002249"/>
</dbReference>
<dbReference type="GO" id="GO:0005886">
    <property type="term" value="C:plasma membrane"/>
    <property type="evidence" value="ECO:0007669"/>
    <property type="project" value="TreeGrafter"/>
</dbReference>
<dbReference type="FunFam" id="3.30.160.20:FF:000007">
    <property type="entry name" value="Double-stranded RNA-binding protein Staufen homolog 1"/>
    <property type="match status" value="2"/>
</dbReference>
<dbReference type="STRING" id="6248.A0A0K0EQK1"/>
<sequence>MNEHFIHPEKWCGKHVVSTKVKNPKCQYNYAINNDKNERSYMCIISEIARFNNIRYEYILLDESGPAHKKQFSVQLSFSNNETYIGYGASIKKAQQSAAKTALEETLLPRPATKQSQKDPTDYFKLLSSVAKCLQKQLISNIYCNDSSINISQNLMPFSLVITNKNNSRMYPCLSFDPRLKKYRVEIKTGSALIFHGTGCTLKEAKNNASCFVLTYLSPFLFEKSKELEQKLVGNNFNNDENSIMKKNVISVIHEYAVKMKMNVEFNLICETGEPHNRVYTYECRVTSDEDNFISKGEGNSKKAAKTEACNKMVKQLESYMEKPLFIATYFVSISKKLLPNPYKEQNKRRLLVKDRKMDPEYGHHINPISRLVQVVQMAKEPDPIFTFIDERSVFRRHEFICEVIWKNFRCEGCGPTKKLSKRAAAEALLEVIGYSKPMKQPGKSLLKNKSEDKFDCQIDSFDITKIDSEVKNKEKSENTVETGKKKKSVSFNPTIYGCGPPDEEDYPKIEIVPLKEGSSKKYKKVGKNRCRMLNYDDCYKLANLSKEYLVLSKDERKERPFEYLECLSKLYRFKINVTKFPERYDEDKKVWFYFVLINLNLENTVVCNGSGHSDSEATDNAAQNILELLKDIHRKSSDYNAEENLSVNICNEELISEQHTE</sequence>
<dbReference type="AlphaFoldDB" id="A0A0K0EQK1"/>
<dbReference type="PROSITE" id="PS50137">
    <property type="entry name" value="DS_RBD"/>
    <property type="match status" value="3"/>
</dbReference>
<keyword evidence="4" id="KW-1185">Reference proteome</keyword>
<dbReference type="Proteomes" id="UP000035681">
    <property type="component" value="Unplaced"/>
</dbReference>
<dbReference type="GO" id="GO:0035418">
    <property type="term" value="P:protein localization to synapse"/>
    <property type="evidence" value="ECO:0007669"/>
    <property type="project" value="TreeGrafter"/>
</dbReference>
<protein>
    <submittedName>
        <fullName evidence="5 6">DRBM domain-containing protein</fullName>
    </submittedName>
</protein>
<dbReference type="SUPFAM" id="SSF54768">
    <property type="entry name" value="dsRNA-binding domain-like"/>
    <property type="match status" value="3"/>
</dbReference>
<evidence type="ECO:0000256" key="1">
    <source>
        <dbReference type="ARBA" id="ARBA00022884"/>
    </source>
</evidence>
<dbReference type="GO" id="GO:0008298">
    <property type="term" value="P:intracellular mRNA localization"/>
    <property type="evidence" value="ECO:0007669"/>
    <property type="project" value="TreeGrafter"/>
</dbReference>
<evidence type="ECO:0000313" key="6">
    <source>
        <dbReference type="WBParaSite" id="TCONS_00002397.p1"/>
    </source>
</evidence>
<dbReference type="Gene3D" id="3.30.160.20">
    <property type="match status" value="4"/>
</dbReference>
<name>A0A0K0EQK1_STRER</name>
<dbReference type="GO" id="GO:0043025">
    <property type="term" value="C:neuronal cell body"/>
    <property type="evidence" value="ECO:0007669"/>
    <property type="project" value="TreeGrafter"/>
</dbReference>
<dbReference type="GO" id="GO:0007281">
    <property type="term" value="P:germ cell development"/>
    <property type="evidence" value="ECO:0007669"/>
    <property type="project" value="TreeGrafter"/>
</dbReference>
<dbReference type="WBParaSite" id="SSTP_0001173000.1">
    <property type="protein sequence ID" value="SSTP_0001173000.1"/>
    <property type="gene ID" value="SSTP_0001173000"/>
</dbReference>
<reference evidence="5" key="1">
    <citation type="submission" date="2015-08" db="UniProtKB">
        <authorList>
            <consortium name="WormBaseParasite"/>
        </authorList>
    </citation>
    <scope>IDENTIFICATION</scope>
</reference>
<dbReference type="CDD" id="cd19857">
    <property type="entry name" value="DSRM_STAU_rpt1"/>
    <property type="match status" value="1"/>
</dbReference>
<dbReference type="CDD" id="cd19860">
    <property type="entry name" value="DSRM_STAU_rpt4"/>
    <property type="match status" value="1"/>
</dbReference>
<dbReference type="InterPro" id="IPR051740">
    <property type="entry name" value="DRBM-containing_protein"/>
</dbReference>
<evidence type="ECO:0000313" key="5">
    <source>
        <dbReference type="WBParaSite" id="SSTP_0001173000.1"/>
    </source>
</evidence>
<feature type="domain" description="DRBM" evidence="3">
    <location>
        <begin position="40"/>
        <end position="108"/>
    </location>
</feature>
<organism evidence="5">
    <name type="scientific">Strongyloides stercoralis</name>
    <name type="common">Threadworm</name>
    <dbReference type="NCBI Taxonomy" id="6248"/>
    <lineage>
        <taxon>Eukaryota</taxon>
        <taxon>Metazoa</taxon>
        <taxon>Ecdysozoa</taxon>
        <taxon>Nematoda</taxon>
        <taxon>Chromadorea</taxon>
        <taxon>Rhabditida</taxon>
        <taxon>Tylenchina</taxon>
        <taxon>Panagrolaimomorpha</taxon>
        <taxon>Strongyloidoidea</taxon>
        <taxon>Strongyloididae</taxon>
        <taxon>Strongyloides</taxon>
    </lineage>
</organism>
<dbReference type="PANTHER" id="PTHR46054:SF3">
    <property type="entry name" value="MATERNAL EFFECT PROTEIN STAUFEN"/>
    <property type="match status" value="1"/>
</dbReference>
<proteinExistence type="predicted"/>
<feature type="domain" description="DRBM" evidence="3">
    <location>
        <begin position="367"/>
        <end position="435"/>
    </location>
</feature>
<dbReference type="GO" id="GO:0003725">
    <property type="term" value="F:double-stranded RNA binding"/>
    <property type="evidence" value="ECO:0007669"/>
    <property type="project" value="TreeGrafter"/>
</dbReference>
<dbReference type="GO" id="GO:0032839">
    <property type="term" value="C:dendrite cytoplasm"/>
    <property type="evidence" value="ECO:0007669"/>
    <property type="project" value="GOC"/>
</dbReference>